<gene>
    <name evidence="1" type="ORF">UT24_C0011G0020</name>
</gene>
<name>A0A0G0QFQ5_9BACT</name>
<sequence length="152" mass="17845">MESITLLQNIQDSGYCFIDHRNDLGRCVERGQTTVLPENYPVALFICSKQIVAKRGKGVGDHWVYCRDRFDAKNYPADILYIDSDMVQFIPDIFRQYLGKIWTLRRETARITSKFSTVEDKFYAFLTKQTYESHIDMLRQLHPEIARILGEK</sequence>
<comment type="caution">
    <text evidence="1">The sequence shown here is derived from an EMBL/GenBank/DDBJ whole genome shotgun (WGS) entry which is preliminary data.</text>
</comment>
<dbReference type="Proteomes" id="UP000033881">
    <property type="component" value="Unassembled WGS sequence"/>
</dbReference>
<organism evidence="1 2">
    <name type="scientific">Candidatus Woesebacteria bacterium GW2011_GWB1_39_12</name>
    <dbReference type="NCBI Taxonomy" id="1618574"/>
    <lineage>
        <taxon>Bacteria</taxon>
        <taxon>Candidatus Woeseibacteriota</taxon>
    </lineage>
</organism>
<dbReference type="AlphaFoldDB" id="A0A0G0QFQ5"/>
<proteinExistence type="predicted"/>
<evidence type="ECO:0000313" key="1">
    <source>
        <dbReference type="EMBL" id="KKR00567.1"/>
    </source>
</evidence>
<dbReference type="STRING" id="1618574.UT24_C0011G0020"/>
<accession>A0A0G0QFQ5</accession>
<reference evidence="1 2" key="1">
    <citation type="journal article" date="2015" name="Nature">
        <title>rRNA introns, odd ribosomes, and small enigmatic genomes across a large radiation of phyla.</title>
        <authorList>
            <person name="Brown C.T."/>
            <person name="Hug L.A."/>
            <person name="Thomas B.C."/>
            <person name="Sharon I."/>
            <person name="Castelle C.J."/>
            <person name="Singh A."/>
            <person name="Wilkins M.J."/>
            <person name="Williams K.H."/>
            <person name="Banfield J.F."/>
        </authorList>
    </citation>
    <scope>NUCLEOTIDE SEQUENCE [LARGE SCALE GENOMIC DNA]</scope>
</reference>
<evidence type="ECO:0000313" key="2">
    <source>
        <dbReference type="Proteomes" id="UP000033881"/>
    </source>
</evidence>
<protein>
    <submittedName>
        <fullName evidence="1">Uncharacterized protein</fullName>
    </submittedName>
</protein>
<dbReference type="EMBL" id="LBWB01000011">
    <property type="protein sequence ID" value="KKR00567.1"/>
    <property type="molecule type" value="Genomic_DNA"/>
</dbReference>